<dbReference type="RefSeq" id="WP_216923366.1">
    <property type="nucleotide sequence ID" value="NZ_JAHOPC010000002.1"/>
</dbReference>
<proteinExistence type="predicted"/>
<sequence length="152" mass="17009">MPYHAGFIVADIREGIRDLEERLGYRFNEPTQVKAQDMEDRVSGSRGPMDLWIAYTIDSPFRLEVIESTGVGIYGKDFLGLHHLGIWEPDPTGRLRALEEAGDPVDAVFREEDGSVSIIYARSASVPGARVEYVADAQRASFEHWFDTGSFA</sequence>
<reference evidence="1 2" key="1">
    <citation type="submission" date="2021-06" db="EMBL/GenBank/DDBJ databases">
        <authorList>
            <person name="Jeong J.W."/>
        </authorList>
    </citation>
    <scope>NUCLEOTIDE SEQUENCE [LARGE SCALE GENOMIC DNA]</scope>
    <source>
        <strain evidence="1 2">MMS21-TAE1-1</strain>
    </source>
</reference>
<dbReference type="Pfam" id="PF13669">
    <property type="entry name" value="Glyoxalase_4"/>
    <property type="match status" value="1"/>
</dbReference>
<organism evidence="1 2">
    <name type="scientific">Paenarthrobacter aromaticivorans</name>
    <dbReference type="NCBI Taxonomy" id="2849150"/>
    <lineage>
        <taxon>Bacteria</taxon>
        <taxon>Bacillati</taxon>
        <taxon>Actinomycetota</taxon>
        <taxon>Actinomycetes</taxon>
        <taxon>Micrococcales</taxon>
        <taxon>Micrococcaceae</taxon>
        <taxon>Paenarthrobacter</taxon>
    </lineage>
</organism>
<dbReference type="Proteomes" id="UP000824166">
    <property type="component" value="Unassembled WGS sequence"/>
</dbReference>
<accession>A0ABS6I3K8</accession>
<gene>
    <name evidence="1" type="ORF">KSW38_04915</name>
</gene>
<keyword evidence="2" id="KW-1185">Reference proteome</keyword>
<name>A0ABS6I3K8_9MICC</name>
<evidence type="ECO:0000313" key="1">
    <source>
        <dbReference type="EMBL" id="MBU8865629.1"/>
    </source>
</evidence>
<dbReference type="EMBL" id="JAHOPC010000002">
    <property type="protein sequence ID" value="MBU8865629.1"/>
    <property type="molecule type" value="Genomic_DNA"/>
</dbReference>
<protein>
    <submittedName>
        <fullName evidence="1">VOC family protein</fullName>
    </submittedName>
</protein>
<evidence type="ECO:0000313" key="2">
    <source>
        <dbReference type="Proteomes" id="UP000824166"/>
    </source>
</evidence>
<comment type="caution">
    <text evidence="1">The sequence shown here is derived from an EMBL/GenBank/DDBJ whole genome shotgun (WGS) entry which is preliminary data.</text>
</comment>